<keyword evidence="8" id="KW-0863">Zinc-finger</keyword>
<dbReference type="GO" id="GO:0032259">
    <property type="term" value="P:methylation"/>
    <property type="evidence" value="ECO:0007669"/>
    <property type="project" value="UniProtKB-KW"/>
</dbReference>
<dbReference type="PROSITE" id="PS50280">
    <property type="entry name" value="SET"/>
    <property type="match status" value="1"/>
</dbReference>
<dbReference type="PROSITE" id="PS50097">
    <property type="entry name" value="BTB"/>
    <property type="match status" value="1"/>
</dbReference>
<dbReference type="SMART" id="SM00317">
    <property type="entry name" value="SET"/>
    <property type="match status" value="1"/>
</dbReference>
<evidence type="ECO:0000256" key="1">
    <source>
        <dbReference type="ARBA" id="ARBA00004123"/>
    </source>
</evidence>
<dbReference type="Proteomes" id="UP000494206">
    <property type="component" value="Unassembled WGS sequence"/>
</dbReference>
<evidence type="ECO:0000256" key="10">
    <source>
        <dbReference type="ARBA" id="ARBA00023242"/>
    </source>
</evidence>
<dbReference type="SUPFAM" id="SSF82199">
    <property type="entry name" value="SET domain"/>
    <property type="match status" value="1"/>
</dbReference>
<dbReference type="Pfam" id="PF00651">
    <property type="entry name" value="BTB"/>
    <property type="match status" value="1"/>
</dbReference>
<dbReference type="InterPro" id="IPR003616">
    <property type="entry name" value="Post-SET_dom"/>
</dbReference>
<dbReference type="InterPro" id="IPR011333">
    <property type="entry name" value="SKP1/BTB/POZ_sf"/>
</dbReference>
<evidence type="ECO:0000256" key="7">
    <source>
        <dbReference type="ARBA" id="ARBA00022723"/>
    </source>
</evidence>
<evidence type="ECO:0000256" key="4">
    <source>
        <dbReference type="ARBA" id="ARBA00022603"/>
    </source>
</evidence>
<dbReference type="GO" id="GO:0008168">
    <property type="term" value="F:methyltransferase activity"/>
    <property type="evidence" value="ECO:0007669"/>
    <property type="project" value="UniProtKB-KW"/>
</dbReference>
<dbReference type="SUPFAM" id="SSF57903">
    <property type="entry name" value="FYVE/PHD zinc finger"/>
    <property type="match status" value="1"/>
</dbReference>
<dbReference type="InterPro" id="IPR050777">
    <property type="entry name" value="SET2_Histone-Lys_MeTrsfase"/>
</dbReference>
<comment type="caution">
    <text evidence="15">The sequence shown here is derived from an EMBL/GenBank/DDBJ whole genome shotgun (WGS) entry which is preliminary data.</text>
</comment>
<dbReference type="PROSITE" id="PS50868">
    <property type="entry name" value="POST_SET"/>
    <property type="match status" value="1"/>
</dbReference>
<feature type="region of interest" description="Disordered" evidence="11">
    <location>
        <begin position="921"/>
        <end position="953"/>
    </location>
</feature>
<dbReference type="SMART" id="SM00249">
    <property type="entry name" value="PHD"/>
    <property type="match status" value="2"/>
</dbReference>
<evidence type="ECO:0000259" key="12">
    <source>
        <dbReference type="PROSITE" id="PS50097"/>
    </source>
</evidence>
<dbReference type="SMART" id="SM00225">
    <property type="entry name" value="BTB"/>
    <property type="match status" value="1"/>
</dbReference>
<evidence type="ECO:0000256" key="3">
    <source>
        <dbReference type="ARBA" id="ARBA00022454"/>
    </source>
</evidence>
<dbReference type="InterPro" id="IPR046341">
    <property type="entry name" value="SET_dom_sf"/>
</dbReference>
<keyword evidence="9" id="KW-0862">Zinc</keyword>
<evidence type="ECO:0000313" key="15">
    <source>
        <dbReference type="EMBL" id="CAB3398175.1"/>
    </source>
</evidence>
<dbReference type="InterPro" id="IPR000210">
    <property type="entry name" value="BTB/POZ_dom"/>
</dbReference>
<accession>A0A8S1EK72</accession>
<feature type="compositionally biased region" description="Basic residues" evidence="11">
    <location>
        <begin position="618"/>
        <end position="643"/>
    </location>
</feature>
<evidence type="ECO:0000256" key="9">
    <source>
        <dbReference type="ARBA" id="ARBA00022833"/>
    </source>
</evidence>
<dbReference type="InterPro" id="IPR011011">
    <property type="entry name" value="Znf_FYVE_PHD"/>
</dbReference>
<keyword evidence="7" id="KW-0479">Metal-binding</keyword>
<feature type="domain" description="BTB" evidence="12">
    <location>
        <begin position="682"/>
        <end position="747"/>
    </location>
</feature>
<feature type="region of interest" description="Disordered" evidence="11">
    <location>
        <begin position="599"/>
        <end position="652"/>
    </location>
</feature>
<keyword evidence="3" id="KW-0158">Chromosome</keyword>
<feature type="domain" description="Post-SET" evidence="14">
    <location>
        <begin position="583"/>
        <end position="599"/>
    </location>
</feature>
<dbReference type="GO" id="GO:0008270">
    <property type="term" value="F:zinc ion binding"/>
    <property type="evidence" value="ECO:0007669"/>
    <property type="project" value="UniProtKB-KW"/>
</dbReference>
<keyword evidence="6" id="KW-0949">S-adenosyl-L-methionine</keyword>
<keyword evidence="16" id="KW-1185">Reference proteome</keyword>
<dbReference type="Pfam" id="PF00856">
    <property type="entry name" value="SET"/>
    <property type="match status" value="1"/>
</dbReference>
<dbReference type="PANTHER" id="PTHR22884">
    <property type="entry name" value="SET DOMAIN PROTEINS"/>
    <property type="match status" value="1"/>
</dbReference>
<sequence>MALRGTKGSEFKENIPINVKVKSKLQKATTSKIYSKKKRVALKTKEPVEDNVAHCTSSSPSCTKCSTPESKVKTPTRTTCFICKETGGELLNCGGYLDGLVINRSKNRIKCQTVFHTDCLYNYNAADYCAEYIKLPECQNEILCPLHMCNTCYSERYKQSAFTNRLIQCIFCMRSFHYDVCCPTGSKDVQAFIDADDPKPIEMLICPSHFEEPLKSGSHIPVCFECENDASEETLVNCPKCVRSFHASCKSVKLINGIPVPDDICEFCLFQEVIRYDTPVMARWNGKAYFPAITREWKDCPNQLRKSINYDKLGYTTVEWLGDGKNFSICPINEIFPMLPNSVQIFGKNFSKSLKNQMQSHIDKYMNRSSRFQALKDVKKKTDTSRYHTKNDVGAYFNEAFKCDCKADGVKRCSTVECSNRSLMVECLPECHDNGTCHNRCVSDKIVNKKIERRVTEKKGYGVFATETIKKGEFIAEYAGEIISKAEKERRSETLRRARDKEANLYMMELTKGRAVDASKMGNIARYINHSCEPNCKVINLMIYVSSVKQYDIRPALYADKDIKKDEELCFNYGMSAKLENMTAPACNCGSAKCCGTLGSKSQEPTSDAKKTKEARKLHNKTNAKTKSLKRKNRKNAPKQLKKAKIDATKKRAIHTTGAPKHFERVAQNLLEKRTAHDHSTCDLRIELKHGVDMVHSAIVAAHSNTLSTMLENTCPPYPSFDMTLFNADSVRRVINWMYSGEIDVPGHDLKEDLTVAAYLRVPLLQREFEQHLKKIAEQGDYVFALNVASSHQYSVSTETMKFLVMQLYNNMPKLTTAVLQSLELNAIVAMAASLLPSPIKVPLLNLAIKWLNLRKYNRNAINSIVHGMIISDLTCESLYNIKCSLLQYLLNPRLCQRTVLSQTQDGQISINLEDRASHAHRSSSTSCLEPSQPQEIDKPKSRSQKLTGIRRTQSEVDMVNALPDPFDKNFSIPNGNQIVYYRRGTDGYPKVFTKSEVDLLQNMDDPFEKSSKPKVSKSKSKSSTSSRILGRTKSQIDDIQKIPDPFQNTPRRTESEENMIRNIPNPFHRQNIAQRSLAEIKAINALPDPFTKKVGSNSNSNNVKKCNRRILGRTKSEIEDIQNLSDPFEKSEYYRVPSTNNRGCLSTCSNKSFLQAQSPKPLLRMPSDCNGSVFVFVLQTSPIKDRPDFVVSMSTAVSSPRPTINAVDQFDELKKFEEST</sequence>
<evidence type="ECO:0000259" key="13">
    <source>
        <dbReference type="PROSITE" id="PS50280"/>
    </source>
</evidence>
<reference evidence="15 16" key="1">
    <citation type="submission" date="2020-04" db="EMBL/GenBank/DDBJ databases">
        <authorList>
            <person name="Laetsch R D."/>
            <person name="Stevens L."/>
            <person name="Kumar S."/>
            <person name="Blaxter L. M."/>
        </authorList>
    </citation>
    <scope>NUCLEOTIDE SEQUENCE [LARGE SCALE GENOMIC DNA]</scope>
</reference>
<dbReference type="SUPFAM" id="SSF63748">
    <property type="entry name" value="Tudor/PWWP/MBT"/>
    <property type="match status" value="1"/>
</dbReference>
<evidence type="ECO:0000256" key="8">
    <source>
        <dbReference type="ARBA" id="ARBA00022771"/>
    </source>
</evidence>
<dbReference type="GO" id="GO:0005634">
    <property type="term" value="C:nucleus"/>
    <property type="evidence" value="ECO:0007669"/>
    <property type="project" value="UniProtKB-SubCell"/>
</dbReference>
<feature type="domain" description="SET" evidence="13">
    <location>
        <begin position="449"/>
        <end position="574"/>
    </location>
</feature>
<evidence type="ECO:0000256" key="5">
    <source>
        <dbReference type="ARBA" id="ARBA00022679"/>
    </source>
</evidence>
<evidence type="ECO:0000256" key="2">
    <source>
        <dbReference type="ARBA" id="ARBA00004286"/>
    </source>
</evidence>
<evidence type="ECO:0000256" key="6">
    <source>
        <dbReference type="ARBA" id="ARBA00022691"/>
    </source>
</evidence>
<feature type="compositionally biased region" description="Basic and acidic residues" evidence="11">
    <location>
        <begin position="607"/>
        <end position="617"/>
    </location>
</feature>
<dbReference type="SUPFAM" id="SSF54695">
    <property type="entry name" value="POZ domain"/>
    <property type="match status" value="1"/>
</dbReference>
<dbReference type="AlphaFoldDB" id="A0A8S1EK72"/>
<feature type="region of interest" description="Disordered" evidence="11">
    <location>
        <begin position="1004"/>
        <end position="1036"/>
    </location>
</feature>
<dbReference type="InterPro" id="IPR001214">
    <property type="entry name" value="SET_dom"/>
</dbReference>
<keyword evidence="4" id="KW-0489">Methyltransferase</keyword>
<organism evidence="15 16">
    <name type="scientific">Caenorhabditis bovis</name>
    <dbReference type="NCBI Taxonomy" id="2654633"/>
    <lineage>
        <taxon>Eukaryota</taxon>
        <taxon>Metazoa</taxon>
        <taxon>Ecdysozoa</taxon>
        <taxon>Nematoda</taxon>
        <taxon>Chromadorea</taxon>
        <taxon>Rhabditida</taxon>
        <taxon>Rhabditina</taxon>
        <taxon>Rhabditomorpha</taxon>
        <taxon>Rhabditoidea</taxon>
        <taxon>Rhabditidae</taxon>
        <taxon>Peloderinae</taxon>
        <taxon>Caenorhabditis</taxon>
    </lineage>
</organism>
<dbReference type="CDD" id="cd18186">
    <property type="entry name" value="BTB_POZ_ZBTB_KLHL-like"/>
    <property type="match status" value="1"/>
</dbReference>
<dbReference type="Gene3D" id="3.30.710.10">
    <property type="entry name" value="Potassium Channel Kv1.1, Chain A"/>
    <property type="match status" value="1"/>
</dbReference>
<feature type="compositionally biased region" description="Polar residues" evidence="11">
    <location>
        <begin position="926"/>
        <end position="935"/>
    </location>
</feature>
<protein>
    <recommendedName>
        <fullName evidence="17">SET domain-containing protein</fullName>
    </recommendedName>
</protein>
<dbReference type="EMBL" id="CADEPM010000001">
    <property type="protein sequence ID" value="CAB3398175.1"/>
    <property type="molecule type" value="Genomic_DNA"/>
</dbReference>
<keyword evidence="10" id="KW-0539">Nucleus</keyword>
<dbReference type="Gene3D" id="2.170.270.10">
    <property type="entry name" value="SET domain"/>
    <property type="match status" value="1"/>
</dbReference>
<evidence type="ECO:0000259" key="14">
    <source>
        <dbReference type="PROSITE" id="PS50868"/>
    </source>
</evidence>
<comment type="subcellular location">
    <subcellularLocation>
        <location evidence="2">Chromosome</location>
    </subcellularLocation>
    <subcellularLocation>
        <location evidence="1">Nucleus</location>
    </subcellularLocation>
</comment>
<proteinExistence type="predicted"/>
<evidence type="ECO:0000256" key="11">
    <source>
        <dbReference type="SAM" id="MobiDB-lite"/>
    </source>
</evidence>
<keyword evidence="5" id="KW-0808">Transferase</keyword>
<dbReference type="OrthoDB" id="6482909at2759"/>
<evidence type="ECO:0008006" key="17">
    <source>
        <dbReference type="Google" id="ProtNLM"/>
    </source>
</evidence>
<dbReference type="GO" id="GO:0005694">
    <property type="term" value="C:chromosome"/>
    <property type="evidence" value="ECO:0007669"/>
    <property type="project" value="UniProtKB-SubCell"/>
</dbReference>
<gene>
    <name evidence="15" type="ORF">CBOVIS_LOCUS1484</name>
</gene>
<name>A0A8S1EK72_9PELO</name>
<evidence type="ECO:0000313" key="16">
    <source>
        <dbReference type="Proteomes" id="UP000494206"/>
    </source>
</evidence>
<dbReference type="InterPro" id="IPR001965">
    <property type="entry name" value="Znf_PHD"/>
</dbReference>